<evidence type="ECO:0000313" key="1">
    <source>
        <dbReference type="EMBL" id="MFC5280153.1"/>
    </source>
</evidence>
<dbReference type="AlphaFoldDB" id="A0ABD5R595"/>
<sequence length="90" mass="9215">MRAHLLLAAGLLGLIEAVAPGPLVRVLTRVAYRNAEDAEPRPWVIAAARVEGALIVAGALTGLFRLARADGAGVAGDDGADETSAASDRR</sequence>
<evidence type="ECO:0000313" key="2">
    <source>
        <dbReference type="Proteomes" id="UP001596118"/>
    </source>
</evidence>
<comment type="caution">
    <text evidence="1">The sequence shown here is derived from an EMBL/GenBank/DDBJ whole genome shotgun (WGS) entry which is preliminary data.</text>
</comment>
<organism evidence="1 2">
    <name type="scientific">Halorubrum rubrum</name>
    <dbReference type="NCBI Taxonomy" id="1126240"/>
    <lineage>
        <taxon>Archaea</taxon>
        <taxon>Methanobacteriati</taxon>
        <taxon>Methanobacteriota</taxon>
        <taxon>Stenosarchaea group</taxon>
        <taxon>Halobacteria</taxon>
        <taxon>Halobacteriales</taxon>
        <taxon>Haloferacaceae</taxon>
        <taxon>Halorubrum</taxon>
    </lineage>
</organism>
<dbReference type="Proteomes" id="UP001596118">
    <property type="component" value="Unassembled WGS sequence"/>
</dbReference>
<name>A0ABD5R595_9EURY</name>
<reference evidence="1 2" key="1">
    <citation type="journal article" date="2019" name="Int. J. Syst. Evol. Microbiol.">
        <title>The Global Catalogue of Microorganisms (GCM) 10K type strain sequencing project: providing services to taxonomists for standard genome sequencing and annotation.</title>
        <authorList>
            <consortium name="The Broad Institute Genomics Platform"/>
            <consortium name="The Broad Institute Genome Sequencing Center for Infectious Disease"/>
            <person name="Wu L."/>
            <person name="Ma J."/>
        </authorList>
    </citation>
    <scope>NUCLEOTIDE SEQUENCE [LARGE SCALE GENOMIC DNA]</scope>
    <source>
        <strain evidence="1 2">CGMCC 1.12124</strain>
    </source>
</reference>
<keyword evidence="2" id="KW-1185">Reference proteome</keyword>
<gene>
    <name evidence="1" type="ORF">ACFPM1_15505</name>
</gene>
<accession>A0ABD5R595</accession>
<proteinExistence type="predicted"/>
<dbReference type="EMBL" id="JBHSKY010000019">
    <property type="protein sequence ID" value="MFC5280153.1"/>
    <property type="molecule type" value="Genomic_DNA"/>
</dbReference>
<protein>
    <submittedName>
        <fullName evidence="1">Uncharacterized protein</fullName>
    </submittedName>
</protein>
<dbReference type="RefSeq" id="WP_256413199.1">
    <property type="nucleotide sequence ID" value="NZ_JANHDM010000018.1"/>
</dbReference>